<proteinExistence type="predicted"/>
<dbReference type="EMBL" id="MGFM01000042">
    <property type="protein sequence ID" value="OGM05254.1"/>
    <property type="molecule type" value="Genomic_DNA"/>
</dbReference>
<dbReference type="Proteomes" id="UP000178812">
    <property type="component" value="Unassembled WGS sequence"/>
</dbReference>
<protein>
    <recommendedName>
        <fullName evidence="4">Phage holin family protein</fullName>
    </recommendedName>
</protein>
<organism evidence="2 3">
    <name type="scientific">Candidatus Woesebacteria bacterium GWB1_43_5</name>
    <dbReference type="NCBI Taxonomy" id="1802474"/>
    <lineage>
        <taxon>Bacteria</taxon>
        <taxon>Candidatus Woeseibacteriota</taxon>
    </lineage>
</organism>
<dbReference type="AlphaFoldDB" id="A0A1F7WR15"/>
<reference evidence="2 3" key="1">
    <citation type="journal article" date="2016" name="Nat. Commun.">
        <title>Thousands of microbial genomes shed light on interconnected biogeochemical processes in an aquifer system.</title>
        <authorList>
            <person name="Anantharaman K."/>
            <person name="Brown C.T."/>
            <person name="Hug L.A."/>
            <person name="Sharon I."/>
            <person name="Castelle C.J."/>
            <person name="Probst A.J."/>
            <person name="Thomas B.C."/>
            <person name="Singh A."/>
            <person name="Wilkins M.J."/>
            <person name="Karaoz U."/>
            <person name="Brodie E.L."/>
            <person name="Williams K.H."/>
            <person name="Hubbard S.S."/>
            <person name="Banfield J.F."/>
        </authorList>
    </citation>
    <scope>NUCLEOTIDE SEQUENCE [LARGE SCALE GENOMIC DNA]</scope>
</reference>
<feature type="transmembrane region" description="Helical" evidence="1">
    <location>
        <begin position="12"/>
        <end position="41"/>
    </location>
</feature>
<evidence type="ECO:0000256" key="1">
    <source>
        <dbReference type="SAM" id="Phobius"/>
    </source>
</evidence>
<feature type="transmembrane region" description="Helical" evidence="1">
    <location>
        <begin position="86"/>
        <end position="106"/>
    </location>
</feature>
<feature type="transmembrane region" description="Helical" evidence="1">
    <location>
        <begin position="53"/>
        <end position="80"/>
    </location>
</feature>
<evidence type="ECO:0008006" key="4">
    <source>
        <dbReference type="Google" id="ProtNLM"/>
    </source>
</evidence>
<keyword evidence="1" id="KW-0812">Transmembrane</keyword>
<comment type="caution">
    <text evidence="2">The sequence shown here is derived from an EMBL/GenBank/DDBJ whole genome shotgun (WGS) entry which is preliminary data.</text>
</comment>
<dbReference type="PANTHER" id="PTHR37309:SF1">
    <property type="entry name" value="SLR0284 PROTEIN"/>
    <property type="match status" value="1"/>
</dbReference>
<sequence length="112" mass="12211">MNLVLRLGVNVFALLVVAYVVPGFVLADIWSATVAAVIIGVTNTFIRPIIQLLALPLSLLTFGIFAFLINVILLWGVSFVVPGFEIQSFTTAILASITLALVSWFLHRLARQ</sequence>
<gene>
    <name evidence="2" type="ORF">A2125_01325</name>
</gene>
<keyword evidence="1" id="KW-0472">Membrane</keyword>
<dbReference type="InterPro" id="IPR007165">
    <property type="entry name" value="Phage_holin_4_2"/>
</dbReference>
<evidence type="ECO:0000313" key="2">
    <source>
        <dbReference type="EMBL" id="OGM05254.1"/>
    </source>
</evidence>
<name>A0A1F7WR15_9BACT</name>
<accession>A0A1F7WR15</accession>
<dbReference type="PANTHER" id="PTHR37309">
    <property type="entry name" value="SLR0284 PROTEIN"/>
    <property type="match status" value="1"/>
</dbReference>
<dbReference type="Pfam" id="PF04020">
    <property type="entry name" value="Phage_holin_4_2"/>
    <property type="match status" value="1"/>
</dbReference>
<evidence type="ECO:0000313" key="3">
    <source>
        <dbReference type="Proteomes" id="UP000178812"/>
    </source>
</evidence>
<keyword evidence="1" id="KW-1133">Transmembrane helix</keyword>